<feature type="region of interest" description="Disordered" evidence="1">
    <location>
        <begin position="272"/>
        <end position="296"/>
    </location>
</feature>
<gene>
    <name evidence="2" type="ORF">AMTR_s00065p00116550</name>
</gene>
<proteinExistence type="predicted"/>
<organism evidence="2 3">
    <name type="scientific">Amborella trichopoda</name>
    <dbReference type="NCBI Taxonomy" id="13333"/>
    <lineage>
        <taxon>Eukaryota</taxon>
        <taxon>Viridiplantae</taxon>
        <taxon>Streptophyta</taxon>
        <taxon>Embryophyta</taxon>
        <taxon>Tracheophyta</taxon>
        <taxon>Spermatophyta</taxon>
        <taxon>Magnoliopsida</taxon>
        <taxon>Amborellales</taxon>
        <taxon>Amborellaceae</taxon>
        <taxon>Amborella</taxon>
    </lineage>
</organism>
<accession>U5D7Y7</accession>
<evidence type="ECO:0008006" key="4">
    <source>
        <dbReference type="Google" id="ProtNLM"/>
    </source>
</evidence>
<protein>
    <recommendedName>
        <fullName evidence="4">Protein PHLOEM PROTEIN 2-LIKE A10</fullName>
    </recommendedName>
</protein>
<feature type="compositionally biased region" description="Low complexity" evidence="1">
    <location>
        <begin position="277"/>
        <end position="292"/>
    </location>
</feature>
<dbReference type="PANTHER" id="PTHR21477">
    <property type="entry name" value="ZGC:172139"/>
    <property type="match status" value="1"/>
</dbReference>
<dbReference type="OrthoDB" id="1641131at2759"/>
<dbReference type="Gramene" id="ERN18564">
    <property type="protein sequence ID" value="ERN18564"/>
    <property type="gene ID" value="AMTR_s00065p00116550"/>
</dbReference>
<dbReference type="EMBL" id="KI392088">
    <property type="protein sequence ID" value="ERN18564.1"/>
    <property type="molecule type" value="Genomic_DNA"/>
</dbReference>
<name>U5D7Y7_AMBTC</name>
<dbReference type="AlphaFoldDB" id="U5D7Y7"/>
<evidence type="ECO:0000313" key="3">
    <source>
        <dbReference type="Proteomes" id="UP000017836"/>
    </source>
</evidence>
<sequence>MDLQFLKSLYLSKRRRNWLLFLTACGASGYGAYRLYSSPSITRKRKKLLQLLKTLITIIEATSDSAETIGVVSKDLKEFIQSDSNEVPNSLKQISKILISDEFHASASRVTEALTIGVLRGFSSEKNVDQREEPSALGHSDRLLDKLFTPAGSGFASIVVGSFARNMVSGFMASHGSNSVNSTVQMSDQRPGSPNPKWVTIICNDKSKELIADCIQLFVSTAVAVYLDKTMDINTYDEIFSGLTNPRHEAKVRDMLVSVCNGAVETLVKTSHRVLTSPPNNNSENNASSSSNGEIEDNLDMGSSANCLSTENLQNDEARYSQNIQKQGFEGQKIMAQLAMDQTGSRGSLNSISGTQQNGWIDKVSGTLAVPSNRKFLLDVTGRVTFETVRSFLDFLLWKVSSNLRTMSVMNSNVLERGSDIVRYARAKSIVIATISVALCVHVLVRTGAWVQS</sequence>
<reference evidence="3" key="1">
    <citation type="journal article" date="2013" name="Science">
        <title>The Amborella genome and the evolution of flowering plants.</title>
        <authorList>
            <consortium name="Amborella Genome Project"/>
        </authorList>
    </citation>
    <scope>NUCLEOTIDE SEQUENCE [LARGE SCALE GENOMIC DNA]</scope>
</reference>
<keyword evidence="3" id="KW-1185">Reference proteome</keyword>
<dbReference type="OMA" id="GNGWAEM"/>
<evidence type="ECO:0000256" key="1">
    <source>
        <dbReference type="SAM" id="MobiDB-lite"/>
    </source>
</evidence>
<dbReference type="PANTHER" id="PTHR21477:SF12">
    <property type="entry name" value="PROTEIN PHLOEM PROTEIN 2-LIKE A10"/>
    <property type="match status" value="1"/>
</dbReference>
<dbReference type="InterPro" id="IPR019141">
    <property type="entry name" value="DUF2045"/>
</dbReference>
<evidence type="ECO:0000313" key="2">
    <source>
        <dbReference type="EMBL" id="ERN18564.1"/>
    </source>
</evidence>
<dbReference type="KEGG" id="atr:18446931"/>
<dbReference type="Proteomes" id="UP000017836">
    <property type="component" value="Unassembled WGS sequence"/>
</dbReference>
<dbReference type="eggNOG" id="ENOG502QRNR">
    <property type="taxonomic scope" value="Eukaryota"/>
</dbReference>
<dbReference type="HOGENOM" id="CLU_038216_0_0_1"/>